<sequence length="105" mass="12361">MIRWIRNSRVIIQQHVWQTREIRVGFTFVHVLFAIEDDYVVVTHDFECHQDFLVFLGEIAKHEFDVDPCPDYGLRPVDESEEVPLLVLIGNCQDPDQYPHVVVAR</sequence>
<evidence type="ECO:0000313" key="1">
    <source>
        <dbReference type="EMBL" id="GER52052.1"/>
    </source>
</evidence>
<comment type="caution">
    <text evidence="1">The sequence shown here is derived from an EMBL/GenBank/DDBJ whole genome shotgun (WGS) entry which is preliminary data.</text>
</comment>
<keyword evidence="2" id="KW-1185">Reference proteome</keyword>
<evidence type="ECO:0000313" key="2">
    <source>
        <dbReference type="Proteomes" id="UP000325081"/>
    </source>
</evidence>
<name>A0A5A7R3W4_STRAF</name>
<keyword evidence="1" id="KW-0378">Hydrolase</keyword>
<protein>
    <submittedName>
        <fullName evidence="1">GDSL-like Lipase/Acylhydrolase superfamily protein</fullName>
    </submittedName>
</protein>
<reference evidence="2" key="1">
    <citation type="journal article" date="2019" name="Curr. Biol.">
        <title>Genome Sequence of Striga asiatica Provides Insight into the Evolution of Plant Parasitism.</title>
        <authorList>
            <person name="Yoshida S."/>
            <person name="Kim S."/>
            <person name="Wafula E.K."/>
            <person name="Tanskanen J."/>
            <person name="Kim Y.M."/>
            <person name="Honaas L."/>
            <person name="Yang Z."/>
            <person name="Spallek T."/>
            <person name="Conn C.E."/>
            <person name="Ichihashi Y."/>
            <person name="Cheong K."/>
            <person name="Cui S."/>
            <person name="Der J.P."/>
            <person name="Gundlach H."/>
            <person name="Jiao Y."/>
            <person name="Hori C."/>
            <person name="Ishida J.K."/>
            <person name="Kasahara H."/>
            <person name="Kiba T."/>
            <person name="Kim M.S."/>
            <person name="Koo N."/>
            <person name="Laohavisit A."/>
            <person name="Lee Y.H."/>
            <person name="Lumba S."/>
            <person name="McCourt P."/>
            <person name="Mortimer J.C."/>
            <person name="Mutuku J.M."/>
            <person name="Nomura T."/>
            <person name="Sasaki-Sekimoto Y."/>
            <person name="Seto Y."/>
            <person name="Wang Y."/>
            <person name="Wakatake T."/>
            <person name="Sakakibara H."/>
            <person name="Demura T."/>
            <person name="Yamaguchi S."/>
            <person name="Yoneyama K."/>
            <person name="Manabe R.I."/>
            <person name="Nelson D.C."/>
            <person name="Schulman A.H."/>
            <person name="Timko M.P."/>
            <person name="dePamphilis C.W."/>
            <person name="Choi D."/>
            <person name="Shirasu K."/>
        </authorList>
    </citation>
    <scope>NUCLEOTIDE SEQUENCE [LARGE SCALE GENOMIC DNA]</scope>
    <source>
        <strain evidence="2">cv. UVA1</strain>
    </source>
</reference>
<dbReference type="EMBL" id="BKCP01010070">
    <property type="protein sequence ID" value="GER52052.1"/>
    <property type="molecule type" value="Genomic_DNA"/>
</dbReference>
<dbReference type="AlphaFoldDB" id="A0A5A7R3W4"/>
<dbReference type="GO" id="GO:0016787">
    <property type="term" value="F:hydrolase activity"/>
    <property type="evidence" value="ECO:0007669"/>
    <property type="project" value="UniProtKB-KW"/>
</dbReference>
<dbReference type="Proteomes" id="UP000325081">
    <property type="component" value="Unassembled WGS sequence"/>
</dbReference>
<proteinExistence type="predicted"/>
<gene>
    <name evidence="1" type="ORF">STAS_29471</name>
</gene>
<accession>A0A5A7R3W4</accession>
<organism evidence="1 2">
    <name type="scientific">Striga asiatica</name>
    <name type="common">Asiatic witchweed</name>
    <name type="synonym">Buchnera asiatica</name>
    <dbReference type="NCBI Taxonomy" id="4170"/>
    <lineage>
        <taxon>Eukaryota</taxon>
        <taxon>Viridiplantae</taxon>
        <taxon>Streptophyta</taxon>
        <taxon>Embryophyta</taxon>
        <taxon>Tracheophyta</taxon>
        <taxon>Spermatophyta</taxon>
        <taxon>Magnoliopsida</taxon>
        <taxon>eudicotyledons</taxon>
        <taxon>Gunneridae</taxon>
        <taxon>Pentapetalae</taxon>
        <taxon>asterids</taxon>
        <taxon>lamiids</taxon>
        <taxon>Lamiales</taxon>
        <taxon>Orobanchaceae</taxon>
        <taxon>Buchnereae</taxon>
        <taxon>Striga</taxon>
    </lineage>
</organism>